<name>A0AAN9MT67_CANGL</name>
<dbReference type="EMBL" id="JAYMYQ010000001">
    <property type="protein sequence ID" value="KAK7360580.1"/>
    <property type="molecule type" value="Genomic_DNA"/>
</dbReference>
<accession>A0AAN9MT67</accession>
<evidence type="ECO:0000313" key="2">
    <source>
        <dbReference type="Proteomes" id="UP001367508"/>
    </source>
</evidence>
<sequence length="78" mass="9246">MEEPKLRRRILAIHYEDPTVRRSLKRKLEQDFTKDQRNCKKMPYVASQQSRVDFKVEVPQKIFLLTSSSDPKAVKKAI</sequence>
<comment type="caution">
    <text evidence="1">The sequence shown here is derived from an EMBL/GenBank/DDBJ whole genome shotgun (WGS) entry which is preliminary data.</text>
</comment>
<proteinExistence type="predicted"/>
<organism evidence="1 2">
    <name type="scientific">Canavalia gladiata</name>
    <name type="common">Sword bean</name>
    <name type="synonym">Dolichos gladiatus</name>
    <dbReference type="NCBI Taxonomy" id="3824"/>
    <lineage>
        <taxon>Eukaryota</taxon>
        <taxon>Viridiplantae</taxon>
        <taxon>Streptophyta</taxon>
        <taxon>Embryophyta</taxon>
        <taxon>Tracheophyta</taxon>
        <taxon>Spermatophyta</taxon>
        <taxon>Magnoliopsida</taxon>
        <taxon>eudicotyledons</taxon>
        <taxon>Gunneridae</taxon>
        <taxon>Pentapetalae</taxon>
        <taxon>rosids</taxon>
        <taxon>fabids</taxon>
        <taxon>Fabales</taxon>
        <taxon>Fabaceae</taxon>
        <taxon>Papilionoideae</taxon>
        <taxon>50 kb inversion clade</taxon>
        <taxon>NPAAA clade</taxon>
        <taxon>indigoferoid/millettioid clade</taxon>
        <taxon>Phaseoleae</taxon>
        <taxon>Canavalia</taxon>
    </lineage>
</organism>
<gene>
    <name evidence="1" type="ORF">VNO77_02587</name>
</gene>
<dbReference type="AlphaFoldDB" id="A0AAN9MT67"/>
<evidence type="ECO:0000313" key="1">
    <source>
        <dbReference type="EMBL" id="KAK7360580.1"/>
    </source>
</evidence>
<protein>
    <submittedName>
        <fullName evidence="1">Uncharacterized protein</fullName>
    </submittedName>
</protein>
<dbReference type="Proteomes" id="UP001367508">
    <property type="component" value="Unassembled WGS sequence"/>
</dbReference>
<reference evidence="1 2" key="1">
    <citation type="submission" date="2024-01" db="EMBL/GenBank/DDBJ databases">
        <title>The genomes of 5 underutilized Papilionoideae crops provide insights into root nodulation and disease resistanc.</title>
        <authorList>
            <person name="Jiang F."/>
        </authorList>
    </citation>
    <scope>NUCLEOTIDE SEQUENCE [LARGE SCALE GENOMIC DNA]</scope>
    <source>
        <strain evidence="1">LVBAO_FW01</strain>
        <tissue evidence="1">Leaves</tissue>
    </source>
</reference>
<keyword evidence="2" id="KW-1185">Reference proteome</keyword>